<dbReference type="EMBL" id="CM039437">
    <property type="protein sequence ID" value="KAI4307965.1"/>
    <property type="molecule type" value="Genomic_DNA"/>
</dbReference>
<accession>A0ACB9LEI9</accession>
<proteinExistence type="predicted"/>
<gene>
    <name evidence="1" type="ORF">L6164_031089</name>
</gene>
<reference evidence="1 2" key="1">
    <citation type="journal article" date="2022" name="DNA Res.">
        <title>Chromosomal-level genome assembly of the orchid tree Bauhinia variegata (Leguminosae; Cercidoideae) supports the allotetraploid origin hypothesis of Bauhinia.</title>
        <authorList>
            <person name="Zhong Y."/>
            <person name="Chen Y."/>
            <person name="Zheng D."/>
            <person name="Pang J."/>
            <person name="Liu Y."/>
            <person name="Luo S."/>
            <person name="Meng S."/>
            <person name="Qian L."/>
            <person name="Wei D."/>
            <person name="Dai S."/>
            <person name="Zhou R."/>
        </authorList>
    </citation>
    <scope>NUCLEOTIDE SEQUENCE [LARGE SCALE GENOMIC DNA]</scope>
    <source>
        <strain evidence="1">BV-YZ2020</strain>
    </source>
</reference>
<sequence>MNVLHRWNEELGRALRVDEGFIAYGNGFDFGGGIEMGDVCLDPRVGERLVSGGGGQKLIGHSYDDAYIRVGKGREHSCVSVEKLEPVDPLSF</sequence>
<evidence type="ECO:0000313" key="2">
    <source>
        <dbReference type="Proteomes" id="UP000828941"/>
    </source>
</evidence>
<organism evidence="1 2">
    <name type="scientific">Bauhinia variegata</name>
    <name type="common">Purple orchid tree</name>
    <name type="synonym">Phanera variegata</name>
    <dbReference type="NCBI Taxonomy" id="167791"/>
    <lineage>
        <taxon>Eukaryota</taxon>
        <taxon>Viridiplantae</taxon>
        <taxon>Streptophyta</taxon>
        <taxon>Embryophyta</taxon>
        <taxon>Tracheophyta</taxon>
        <taxon>Spermatophyta</taxon>
        <taxon>Magnoliopsida</taxon>
        <taxon>eudicotyledons</taxon>
        <taxon>Gunneridae</taxon>
        <taxon>Pentapetalae</taxon>
        <taxon>rosids</taxon>
        <taxon>fabids</taxon>
        <taxon>Fabales</taxon>
        <taxon>Fabaceae</taxon>
        <taxon>Cercidoideae</taxon>
        <taxon>Cercideae</taxon>
        <taxon>Bauhiniinae</taxon>
        <taxon>Bauhinia</taxon>
    </lineage>
</organism>
<keyword evidence="2" id="KW-1185">Reference proteome</keyword>
<protein>
    <submittedName>
        <fullName evidence="1">Uncharacterized protein</fullName>
    </submittedName>
</protein>
<name>A0ACB9LEI9_BAUVA</name>
<dbReference type="Proteomes" id="UP000828941">
    <property type="component" value="Chromosome 12"/>
</dbReference>
<comment type="caution">
    <text evidence="1">The sequence shown here is derived from an EMBL/GenBank/DDBJ whole genome shotgun (WGS) entry which is preliminary data.</text>
</comment>
<evidence type="ECO:0000313" key="1">
    <source>
        <dbReference type="EMBL" id="KAI4307965.1"/>
    </source>
</evidence>